<dbReference type="KEGG" id="hrr:HZS55_08035"/>
<dbReference type="EMBL" id="CP058910">
    <property type="protein sequence ID" value="QLH77244.1"/>
    <property type="molecule type" value="Genomic_DNA"/>
</dbReference>
<protein>
    <submittedName>
        <fullName evidence="2">DUF3006 domain-containing protein</fullName>
    </submittedName>
</protein>
<dbReference type="InterPro" id="IPR021377">
    <property type="entry name" value="DUF3006"/>
</dbReference>
<feature type="region of interest" description="Disordered" evidence="1">
    <location>
        <begin position="61"/>
        <end position="110"/>
    </location>
</feature>
<sequence length="110" mass="11713">MSDLETLDDGTYTAVVDSVEDGFATVFFERDGDEVGNAVVESSDLPESARHADAILSVDIEGGTVASYDYDPERTESRNEAAQNRFDQLSSRPPSAEDSGTNAGSGDEQS</sequence>
<accession>A0A7D5P3G6</accession>
<dbReference type="AlphaFoldDB" id="A0A7D5P3G6"/>
<keyword evidence="3" id="KW-1185">Reference proteome</keyword>
<dbReference type="RefSeq" id="WP_179911173.1">
    <property type="nucleotide sequence ID" value="NZ_CP058910.1"/>
</dbReference>
<evidence type="ECO:0000313" key="3">
    <source>
        <dbReference type="Proteomes" id="UP000509667"/>
    </source>
</evidence>
<dbReference type="OrthoDB" id="299121at2157"/>
<gene>
    <name evidence="2" type="ORF">HZS55_08035</name>
</gene>
<dbReference type="Pfam" id="PF11213">
    <property type="entry name" value="DUF3006"/>
    <property type="match status" value="1"/>
</dbReference>
<evidence type="ECO:0000256" key="1">
    <source>
        <dbReference type="SAM" id="MobiDB-lite"/>
    </source>
</evidence>
<feature type="compositionally biased region" description="Polar residues" evidence="1">
    <location>
        <begin position="80"/>
        <end position="110"/>
    </location>
</feature>
<dbReference type="Proteomes" id="UP000509667">
    <property type="component" value="Chromosome"/>
</dbReference>
<dbReference type="GeneID" id="56077804"/>
<organism evidence="2 3">
    <name type="scientific">Halosimplex rubrum</name>
    <dbReference type="NCBI Taxonomy" id="869889"/>
    <lineage>
        <taxon>Archaea</taxon>
        <taxon>Methanobacteriati</taxon>
        <taxon>Methanobacteriota</taxon>
        <taxon>Stenosarchaea group</taxon>
        <taxon>Halobacteria</taxon>
        <taxon>Halobacteriales</taxon>
        <taxon>Haloarculaceae</taxon>
        <taxon>Halosimplex</taxon>
    </lineage>
</organism>
<evidence type="ECO:0000313" key="2">
    <source>
        <dbReference type="EMBL" id="QLH77244.1"/>
    </source>
</evidence>
<reference evidence="2 3" key="1">
    <citation type="submission" date="2020-07" db="EMBL/GenBank/DDBJ databases">
        <title>Halosimplex pelagicum sp. nov. and Halosimplex rubrum sp. nov., isolated from salted brown alga Laminaria, and emended description of the genus Halosimplex.</title>
        <authorList>
            <person name="Cui H."/>
        </authorList>
    </citation>
    <scope>NUCLEOTIDE SEQUENCE [LARGE SCALE GENOMIC DNA]</scope>
    <source>
        <strain evidence="2 3">R27</strain>
    </source>
</reference>
<proteinExistence type="predicted"/>
<name>A0A7D5P3G6_9EURY</name>